<protein>
    <submittedName>
        <fullName evidence="1">Kinesin like protein for actin based chloroplast movement 1</fullName>
    </submittedName>
</protein>
<proteinExistence type="predicted"/>
<gene>
    <name evidence="1" type="ORF">STAS_15081</name>
</gene>
<evidence type="ECO:0000313" key="1">
    <source>
        <dbReference type="EMBL" id="GER38549.1"/>
    </source>
</evidence>
<keyword evidence="2" id="KW-1185">Reference proteome</keyword>
<dbReference type="Proteomes" id="UP000325081">
    <property type="component" value="Unassembled WGS sequence"/>
</dbReference>
<dbReference type="AlphaFoldDB" id="A0A5A7Q079"/>
<reference evidence="2" key="1">
    <citation type="journal article" date="2019" name="Curr. Biol.">
        <title>Genome Sequence of Striga asiatica Provides Insight into the Evolution of Plant Parasitism.</title>
        <authorList>
            <person name="Yoshida S."/>
            <person name="Kim S."/>
            <person name="Wafula E.K."/>
            <person name="Tanskanen J."/>
            <person name="Kim Y.M."/>
            <person name="Honaas L."/>
            <person name="Yang Z."/>
            <person name="Spallek T."/>
            <person name="Conn C.E."/>
            <person name="Ichihashi Y."/>
            <person name="Cheong K."/>
            <person name="Cui S."/>
            <person name="Der J.P."/>
            <person name="Gundlach H."/>
            <person name="Jiao Y."/>
            <person name="Hori C."/>
            <person name="Ishida J.K."/>
            <person name="Kasahara H."/>
            <person name="Kiba T."/>
            <person name="Kim M.S."/>
            <person name="Koo N."/>
            <person name="Laohavisit A."/>
            <person name="Lee Y.H."/>
            <person name="Lumba S."/>
            <person name="McCourt P."/>
            <person name="Mortimer J.C."/>
            <person name="Mutuku J.M."/>
            <person name="Nomura T."/>
            <person name="Sasaki-Sekimoto Y."/>
            <person name="Seto Y."/>
            <person name="Wang Y."/>
            <person name="Wakatake T."/>
            <person name="Sakakibara H."/>
            <person name="Demura T."/>
            <person name="Yamaguchi S."/>
            <person name="Yoneyama K."/>
            <person name="Manabe R.I."/>
            <person name="Nelson D.C."/>
            <person name="Schulman A.H."/>
            <person name="Timko M.P."/>
            <person name="dePamphilis C.W."/>
            <person name="Choi D."/>
            <person name="Shirasu K."/>
        </authorList>
    </citation>
    <scope>NUCLEOTIDE SEQUENCE [LARGE SCALE GENOMIC DNA]</scope>
    <source>
        <strain evidence="2">cv. UVA1</strain>
    </source>
</reference>
<organism evidence="1 2">
    <name type="scientific">Striga asiatica</name>
    <name type="common">Asiatic witchweed</name>
    <name type="synonym">Buchnera asiatica</name>
    <dbReference type="NCBI Taxonomy" id="4170"/>
    <lineage>
        <taxon>Eukaryota</taxon>
        <taxon>Viridiplantae</taxon>
        <taxon>Streptophyta</taxon>
        <taxon>Embryophyta</taxon>
        <taxon>Tracheophyta</taxon>
        <taxon>Spermatophyta</taxon>
        <taxon>Magnoliopsida</taxon>
        <taxon>eudicotyledons</taxon>
        <taxon>Gunneridae</taxon>
        <taxon>Pentapetalae</taxon>
        <taxon>asterids</taxon>
        <taxon>lamiids</taxon>
        <taxon>Lamiales</taxon>
        <taxon>Orobanchaceae</taxon>
        <taxon>Buchnereae</taxon>
        <taxon>Striga</taxon>
    </lineage>
</organism>
<sequence length="208" mass="23521">MEQLEANSKAGANREGLPTTLIVARGSGLGLEAVPTSTSAAAEEERRRARALSRRQRRILKSLSEILGAGGDHRRDTPDALWRLPLYIVKWLLIKARQLRKHGILVFQHGIHERLRARRPFKKTDIFILDGSTFSLPLDIFVNFQKCPSVLLSVRFLAREGFLEKKITPTKARITFALFRGIVFGFCVVRSLGDKIHSLKLGVEIDRR</sequence>
<accession>A0A5A7Q079</accession>
<name>A0A5A7Q079_STRAF</name>
<evidence type="ECO:0000313" key="2">
    <source>
        <dbReference type="Proteomes" id="UP000325081"/>
    </source>
</evidence>
<comment type="caution">
    <text evidence="1">The sequence shown here is derived from an EMBL/GenBank/DDBJ whole genome shotgun (WGS) entry which is preliminary data.</text>
</comment>
<dbReference type="EMBL" id="BKCP01005516">
    <property type="protein sequence ID" value="GER38549.1"/>
    <property type="molecule type" value="Genomic_DNA"/>
</dbReference>